<protein>
    <submittedName>
        <fullName evidence="2">Pimeloyl-ACP methyl ester carboxylesterase</fullName>
    </submittedName>
</protein>
<dbReference type="SUPFAM" id="SSF53474">
    <property type="entry name" value="alpha/beta-Hydrolases"/>
    <property type="match status" value="1"/>
</dbReference>
<gene>
    <name evidence="2" type="ORF">EDD65_10711</name>
</gene>
<name>A0A4R3KUE0_9FIRM</name>
<dbReference type="PRINTS" id="PR00111">
    <property type="entry name" value="ABHYDROLASE"/>
</dbReference>
<dbReference type="AlphaFoldDB" id="A0A4R3KUE0"/>
<dbReference type="GO" id="GO:0003824">
    <property type="term" value="F:catalytic activity"/>
    <property type="evidence" value="ECO:0007669"/>
    <property type="project" value="InterPro"/>
</dbReference>
<dbReference type="PANTHER" id="PTHR43798">
    <property type="entry name" value="MONOACYLGLYCEROL LIPASE"/>
    <property type="match status" value="1"/>
</dbReference>
<evidence type="ECO:0000313" key="2">
    <source>
        <dbReference type="EMBL" id="TCS88661.1"/>
    </source>
</evidence>
<evidence type="ECO:0000259" key="1">
    <source>
        <dbReference type="Pfam" id="PF00561"/>
    </source>
</evidence>
<keyword evidence="3" id="KW-1185">Reference proteome</keyword>
<dbReference type="Pfam" id="PF00561">
    <property type="entry name" value="Abhydrolase_1"/>
    <property type="match status" value="1"/>
</dbReference>
<dbReference type="OrthoDB" id="9776303at2"/>
<comment type="caution">
    <text evidence="2">The sequence shown here is derived from an EMBL/GenBank/DDBJ whole genome shotgun (WGS) entry which is preliminary data.</text>
</comment>
<dbReference type="RefSeq" id="WP_132027646.1">
    <property type="nucleotide sequence ID" value="NZ_CP068564.1"/>
</dbReference>
<evidence type="ECO:0000313" key="3">
    <source>
        <dbReference type="Proteomes" id="UP000294567"/>
    </source>
</evidence>
<proteinExistence type="predicted"/>
<reference evidence="2 3" key="1">
    <citation type="submission" date="2019-03" db="EMBL/GenBank/DDBJ databases">
        <title>Genomic Encyclopedia of Type Strains, Phase IV (KMG-IV): sequencing the most valuable type-strain genomes for metagenomic binning, comparative biology and taxonomic classification.</title>
        <authorList>
            <person name="Goeker M."/>
        </authorList>
    </citation>
    <scope>NUCLEOTIDE SEQUENCE [LARGE SCALE GENOMIC DNA]</scope>
    <source>
        <strain evidence="2 3">DSM 26752</strain>
    </source>
</reference>
<dbReference type="InterPro" id="IPR000073">
    <property type="entry name" value="AB_hydrolase_1"/>
</dbReference>
<dbReference type="InterPro" id="IPR000639">
    <property type="entry name" value="Epox_hydrolase-like"/>
</dbReference>
<dbReference type="InterPro" id="IPR050266">
    <property type="entry name" value="AB_hydrolase_sf"/>
</dbReference>
<accession>A0A4R3KUE0</accession>
<dbReference type="InterPro" id="IPR029058">
    <property type="entry name" value="AB_hydrolase_fold"/>
</dbReference>
<dbReference type="PRINTS" id="PR00412">
    <property type="entry name" value="EPOXHYDRLASE"/>
</dbReference>
<feature type="domain" description="AB hydrolase-1" evidence="1">
    <location>
        <begin position="21"/>
        <end position="251"/>
    </location>
</feature>
<dbReference type="Gene3D" id="3.40.50.1820">
    <property type="entry name" value="alpha/beta hydrolase"/>
    <property type="match status" value="1"/>
</dbReference>
<dbReference type="Proteomes" id="UP000294567">
    <property type="component" value="Unassembled WGS sequence"/>
</dbReference>
<sequence>MPYVKILDKNIYYREYGSGEPIVFLNGMMMSTSSWIPFAKIVSKDYRMITVDLLDQGRSDSCEDKYIIDTQVEFLNQFLGELNLKKVHILGTSYGGKVALTFAIKHPTKVKSLILSNTDSYTTNIMRDIGRGWIYGASTLDGEIFSTLIMPYIYSYHYYEKNYEEIKAKGKTFEKMLNEEWYQRFKRGIESARNFNVYDELKNIKSPTLIISSEFDIITPIGYQKLIHEEIEGSKWIIIKRAGHASMYEKPEEFISIVMDFLESIKNIQ</sequence>
<dbReference type="EMBL" id="SMAE01000007">
    <property type="protein sequence ID" value="TCS88661.1"/>
    <property type="molecule type" value="Genomic_DNA"/>
</dbReference>
<organism evidence="2 3">
    <name type="scientific">Keratinibaculum paraultunense</name>
    <dbReference type="NCBI Taxonomy" id="1278232"/>
    <lineage>
        <taxon>Bacteria</taxon>
        <taxon>Bacillati</taxon>
        <taxon>Bacillota</taxon>
        <taxon>Tissierellia</taxon>
        <taxon>Tissierellales</taxon>
        <taxon>Tepidimicrobiaceae</taxon>
        <taxon>Keratinibaculum</taxon>
    </lineage>
</organism>